<proteinExistence type="predicted"/>
<evidence type="ECO:0000256" key="6">
    <source>
        <dbReference type="ARBA" id="ARBA00022777"/>
    </source>
</evidence>
<gene>
    <name evidence="13" type="ORF">HQ393_15850</name>
</gene>
<keyword evidence="7" id="KW-0067">ATP-binding</keyword>
<name>A0A7H9BMD2_9NEIS</name>
<evidence type="ECO:0000256" key="7">
    <source>
        <dbReference type="ARBA" id="ARBA00022840"/>
    </source>
</evidence>
<dbReference type="CDD" id="cd00130">
    <property type="entry name" value="PAS"/>
    <property type="match status" value="1"/>
</dbReference>
<evidence type="ECO:0000256" key="2">
    <source>
        <dbReference type="ARBA" id="ARBA00012438"/>
    </source>
</evidence>
<dbReference type="CDD" id="cd00082">
    <property type="entry name" value="HisKA"/>
    <property type="match status" value="1"/>
</dbReference>
<reference evidence="13 14" key="1">
    <citation type="submission" date="2020-07" db="EMBL/GenBank/DDBJ databases">
        <title>Complete genome sequence of Chitinibacter sp. 2T18.</title>
        <authorList>
            <person name="Bae J.-W."/>
            <person name="Choi J.-W."/>
        </authorList>
    </citation>
    <scope>NUCLEOTIDE SEQUENCE [LARGE SCALE GENOMIC DNA]</scope>
    <source>
        <strain evidence="13 14">2T18</strain>
    </source>
</reference>
<dbReference type="FunFam" id="1.10.287.130:FF:000055">
    <property type="entry name" value="Two-component sensor histidine kinase"/>
    <property type="match status" value="1"/>
</dbReference>
<dbReference type="PRINTS" id="PR00344">
    <property type="entry name" value="BCTRLSENSOR"/>
</dbReference>
<protein>
    <recommendedName>
        <fullName evidence="2">histidine kinase</fullName>
        <ecNumber evidence="2">2.7.13.3</ecNumber>
    </recommendedName>
</protein>
<dbReference type="PROSITE" id="PS50112">
    <property type="entry name" value="PAS"/>
    <property type="match status" value="1"/>
</dbReference>
<evidence type="ECO:0000313" key="13">
    <source>
        <dbReference type="EMBL" id="QLG89602.1"/>
    </source>
</evidence>
<comment type="catalytic activity">
    <reaction evidence="1">
        <text>ATP + protein L-histidine = ADP + protein N-phospho-L-histidine.</text>
        <dbReference type="EC" id="2.7.13.3"/>
    </reaction>
</comment>
<dbReference type="Gene3D" id="3.30.450.20">
    <property type="entry name" value="PAS domain"/>
    <property type="match status" value="1"/>
</dbReference>
<dbReference type="SMART" id="SM00388">
    <property type="entry name" value="HisKA"/>
    <property type="match status" value="1"/>
</dbReference>
<dbReference type="InterPro" id="IPR000700">
    <property type="entry name" value="PAS-assoc_C"/>
</dbReference>
<feature type="domain" description="PAC" evidence="12">
    <location>
        <begin position="369"/>
        <end position="421"/>
    </location>
</feature>
<feature type="coiled-coil region" evidence="9">
    <location>
        <begin position="277"/>
        <end position="304"/>
    </location>
</feature>
<evidence type="ECO:0000256" key="8">
    <source>
        <dbReference type="ARBA" id="ARBA00023012"/>
    </source>
</evidence>
<evidence type="ECO:0000256" key="9">
    <source>
        <dbReference type="SAM" id="Coils"/>
    </source>
</evidence>
<evidence type="ECO:0000256" key="5">
    <source>
        <dbReference type="ARBA" id="ARBA00022741"/>
    </source>
</evidence>
<dbReference type="SMART" id="SM00091">
    <property type="entry name" value="PAS"/>
    <property type="match status" value="1"/>
</dbReference>
<evidence type="ECO:0000313" key="14">
    <source>
        <dbReference type="Proteomes" id="UP000509597"/>
    </source>
</evidence>
<dbReference type="InterPro" id="IPR005467">
    <property type="entry name" value="His_kinase_dom"/>
</dbReference>
<keyword evidence="9" id="KW-0175">Coiled coil</keyword>
<dbReference type="EMBL" id="CP058627">
    <property type="protein sequence ID" value="QLG89602.1"/>
    <property type="molecule type" value="Genomic_DNA"/>
</dbReference>
<dbReference type="Pfam" id="PF02518">
    <property type="entry name" value="HATPase_c"/>
    <property type="match status" value="1"/>
</dbReference>
<sequence length="771" mass="87458">MLKLKTSQAISPQKTRWLLTLPSFAAALFTLVLAAFLIMTTYTERSTLNTSMEQDLLWQKQALKIRVDNITHQLRTVAASMSTDGLGSAEFTARTFSLMQDSPEIISLEYLDETGQERWHTPNTRVAGQPDLRNPQLIALRDSILDSELESSFSKLIMDRPDAPIMALAVPIKLNYNGRHVLIAQVNLRTLLQQQVPWWIAQRYQISLWENERLIAGKFERSHDAGKLNQSINLDWPPNTLTLTAHIYEQKRNNWQTALTIVVAGLSLLMLGSTWALRRHINERQKAESQLRQEQALRESMENSLVTGIRAMDLEGRLFYVNRAFCEMVGCTQEQLLGASHPMPYWPPEESEQCMAIYRAILNGRADSTGYQMRFMRSNGERFDVRLYAAKLIDGDGVHTGWISAIYDITELQREREALQASHERFVAVLNGLDAAVSVSDANTGELLLSNRHFDSAFNIPDRHGRYCNIPFVHRNKGAPVDSEWFDDFHQHWYQVKSRSSVWVDGSEVWLEIATDITMLKNAQERERQQKEQLQQTTRLISMGEMASSLAHELNQPLAAIASYATGCRNVLAQTEPNIAQLDQAIEKMAAQAKRAGQIIRGIREFVQRRAPHRKRCEIADLLETVQTLLNAEVKKSQVKLTVSDVSELPPIYADAVMLEQVIFNLMKNAIEAMADTPVSQRTLDVNVRREHDMLAVTIADRGTGINPEQMEQLFKPFYTTKGSGMGMGLNICRSIIEHHHGRLWVEANPQGGSCFNFTLPLSLESEAYEP</sequence>
<accession>A0A7H9BMD2</accession>
<dbReference type="NCBIfam" id="TIGR00229">
    <property type="entry name" value="sensory_box"/>
    <property type="match status" value="1"/>
</dbReference>
<dbReference type="InterPro" id="IPR013767">
    <property type="entry name" value="PAS_fold"/>
</dbReference>
<dbReference type="Gene3D" id="3.30.565.10">
    <property type="entry name" value="Histidine kinase-like ATPase, C-terminal domain"/>
    <property type="match status" value="1"/>
</dbReference>
<dbReference type="Pfam" id="PF00989">
    <property type="entry name" value="PAS"/>
    <property type="match status" value="1"/>
</dbReference>
<dbReference type="Pfam" id="PF00512">
    <property type="entry name" value="HisKA"/>
    <property type="match status" value="1"/>
</dbReference>
<dbReference type="Proteomes" id="UP000509597">
    <property type="component" value="Chromosome"/>
</dbReference>
<dbReference type="GO" id="GO:0006355">
    <property type="term" value="P:regulation of DNA-templated transcription"/>
    <property type="evidence" value="ECO:0007669"/>
    <property type="project" value="InterPro"/>
</dbReference>
<dbReference type="PANTHER" id="PTHR43304">
    <property type="entry name" value="PHYTOCHROME-LIKE PROTEIN CPH1"/>
    <property type="match status" value="1"/>
</dbReference>
<dbReference type="EC" id="2.7.13.3" evidence="2"/>
<dbReference type="InterPro" id="IPR000014">
    <property type="entry name" value="PAS"/>
</dbReference>
<dbReference type="InterPro" id="IPR003661">
    <property type="entry name" value="HisK_dim/P_dom"/>
</dbReference>
<dbReference type="SMART" id="SM00387">
    <property type="entry name" value="HATPase_c"/>
    <property type="match status" value="1"/>
</dbReference>
<dbReference type="InterPro" id="IPR004358">
    <property type="entry name" value="Sig_transdc_His_kin-like_C"/>
</dbReference>
<dbReference type="GO" id="GO:0000155">
    <property type="term" value="F:phosphorelay sensor kinase activity"/>
    <property type="evidence" value="ECO:0007669"/>
    <property type="project" value="InterPro"/>
</dbReference>
<dbReference type="InterPro" id="IPR036097">
    <property type="entry name" value="HisK_dim/P_sf"/>
</dbReference>
<dbReference type="PANTHER" id="PTHR43304:SF1">
    <property type="entry name" value="PAC DOMAIN-CONTAINING PROTEIN"/>
    <property type="match status" value="1"/>
</dbReference>
<dbReference type="PROSITE" id="PS50109">
    <property type="entry name" value="HIS_KIN"/>
    <property type="match status" value="1"/>
</dbReference>
<dbReference type="Gene3D" id="1.10.287.130">
    <property type="match status" value="1"/>
</dbReference>
<feature type="domain" description="PAS" evidence="11">
    <location>
        <begin position="293"/>
        <end position="365"/>
    </location>
</feature>
<keyword evidence="14" id="KW-1185">Reference proteome</keyword>
<dbReference type="InterPro" id="IPR035965">
    <property type="entry name" value="PAS-like_dom_sf"/>
</dbReference>
<keyword evidence="6" id="KW-0418">Kinase</keyword>
<dbReference type="InterPro" id="IPR052162">
    <property type="entry name" value="Sensor_kinase/Photoreceptor"/>
</dbReference>
<dbReference type="SUPFAM" id="SSF55874">
    <property type="entry name" value="ATPase domain of HSP90 chaperone/DNA topoisomerase II/histidine kinase"/>
    <property type="match status" value="1"/>
</dbReference>
<dbReference type="PROSITE" id="PS50113">
    <property type="entry name" value="PAC"/>
    <property type="match status" value="1"/>
</dbReference>
<organism evidence="13 14">
    <name type="scientific">Chitinibacter bivalviorum</name>
    <dbReference type="NCBI Taxonomy" id="2739434"/>
    <lineage>
        <taxon>Bacteria</taxon>
        <taxon>Pseudomonadati</taxon>
        <taxon>Pseudomonadota</taxon>
        <taxon>Betaproteobacteria</taxon>
        <taxon>Neisseriales</taxon>
        <taxon>Chitinibacteraceae</taxon>
        <taxon>Chitinibacter</taxon>
    </lineage>
</organism>
<dbReference type="GO" id="GO:0005524">
    <property type="term" value="F:ATP binding"/>
    <property type="evidence" value="ECO:0007669"/>
    <property type="project" value="UniProtKB-KW"/>
</dbReference>
<dbReference type="AlphaFoldDB" id="A0A7H9BMD2"/>
<evidence type="ECO:0000259" key="12">
    <source>
        <dbReference type="PROSITE" id="PS50113"/>
    </source>
</evidence>
<evidence type="ECO:0000259" key="10">
    <source>
        <dbReference type="PROSITE" id="PS50109"/>
    </source>
</evidence>
<keyword evidence="3" id="KW-0597">Phosphoprotein</keyword>
<keyword evidence="4" id="KW-0808">Transferase</keyword>
<dbReference type="SUPFAM" id="SSF55785">
    <property type="entry name" value="PYP-like sensor domain (PAS domain)"/>
    <property type="match status" value="2"/>
</dbReference>
<evidence type="ECO:0000256" key="3">
    <source>
        <dbReference type="ARBA" id="ARBA00022553"/>
    </source>
</evidence>
<evidence type="ECO:0000256" key="4">
    <source>
        <dbReference type="ARBA" id="ARBA00022679"/>
    </source>
</evidence>
<evidence type="ECO:0000256" key="1">
    <source>
        <dbReference type="ARBA" id="ARBA00000085"/>
    </source>
</evidence>
<evidence type="ECO:0000259" key="11">
    <source>
        <dbReference type="PROSITE" id="PS50112"/>
    </source>
</evidence>
<dbReference type="FunFam" id="3.30.565.10:FF:000042">
    <property type="entry name" value="Two-component sensor histidine kinase KdpD"/>
    <property type="match status" value="1"/>
</dbReference>
<dbReference type="InterPro" id="IPR036890">
    <property type="entry name" value="HATPase_C_sf"/>
</dbReference>
<dbReference type="KEGG" id="chiz:HQ393_15850"/>
<dbReference type="SUPFAM" id="SSF47384">
    <property type="entry name" value="Homodimeric domain of signal transducing histidine kinase"/>
    <property type="match status" value="1"/>
</dbReference>
<keyword evidence="5" id="KW-0547">Nucleotide-binding</keyword>
<dbReference type="GO" id="GO:0042802">
    <property type="term" value="F:identical protein binding"/>
    <property type="evidence" value="ECO:0007669"/>
    <property type="project" value="UniProtKB-ARBA"/>
</dbReference>
<dbReference type="InterPro" id="IPR003594">
    <property type="entry name" value="HATPase_dom"/>
</dbReference>
<keyword evidence="8" id="KW-0902">Two-component regulatory system</keyword>
<feature type="domain" description="Histidine kinase" evidence="10">
    <location>
        <begin position="549"/>
        <end position="764"/>
    </location>
</feature>